<sequence length="189" mass="20859">MVRLTVICPAVTSVLMLISIILLLLSMTVYKKMTPITTVDVVALRHIDMSRNVPEISVDVNMSVMNPNGVAFKYTHSTVLLVYRGVLVGEALIEAGVISKAVTKTTNVMLASNLADRLQGESELIMIQSDILAGTLPFNIQIKISGRLFSLLKIFKFHTDAVSTSSCQFDINVCSKTVREKHCPNEERF</sequence>
<evidence type="ECO:0000313" key="2">
    <source>
        <dbReference type="EMBL" id="KAI5326152.1"/>
    </source>
</evidence>
<evidence type="ECO:0000256" key="1">
    <source>
        <dbReference type="SAM" id="Phobius"/>
    </source>
</evidence>
<dbReference type="Gene3D" id="2.60.40.1820">
    <property type="match status" value="1"/>
</dbReference>
<proteinExistence type="predicted"/>
<feature type="transmembrane region" description="Helical" evidence="1">
    <location>
        <begin position="6"/>
        <end position="25"/>
    </location>
</feature>
<name>A0AAD4YXL7_PRUDU</name>
<organism evidence="2 3">
    <name type="scientific">Prunus dulcis</name>
    <name type="common">Almond</name>
    <name type="synonym">Amygdalus dulcis</name>
    <dbReference type="NCBI Taxonomy" id="3755"/>
    <lineage>
        <taxon>Eukaryota</taxon>
        <taxon>Viridiplantae</taxon>
        <taxon>Streptophyta</taxon>
        <taxon>Embryophyta</taxon>
        <taxon>Tracheophyta</taxon>
        <taxon>Spermatophyta</taxon>
        <taxon>Magnoliopsida</taxon>
        <taxon>eudicotyledons</taxon>
        <taxon>Gunneridae</taxon>
        <taxon>Pentapetalae</taxon>
        <taxon>rosids</taxon>
        <taxon>fabids</taxon>
        <taxon>Rosales</taxon>
        <taxon>Rosaceae</taxon>
        <taxon>Amygdaloideae</taxon>
        <taxon>Amygdaleae</taxon>
        <taxon>Prunus</taxon>
    </lineage>
</organism>
<dbReference type="AlphaFoldDB" id="A0AAD4YXL7"/>
<dbReference type="Proteomes" id="UP001054821">
    <property type="component" value="Chromosome 6"/>
</dbReference>
<dbReference type="EMBL" id="JAJFAZ020000006">
    <property type="protein sequence ID" value="KAI5326152.1"/>
    <property type="molecule type" value="Genomic_DNA"/>
</dbReference>
<evidence type="ECO:0000313" key="3">
    <source>
        <dbReference type="Proteomes" id="UP001054821"/>
    </source>
</evidence>
<gene>
    <name evidence="2" type="ORF">L3X38_035226</name>
</gene>
<keyword evidence="1" id="KW-1133">Transmembrane helix</keyword>
<dbReference type="PANTHER" id="PTHR31852">
    <property type="entry name" value="LATE EMBRYOGENESIS ABUNDANT (LEA) HYDROXYPROLINE-RICH GLYCOPROTEIN FAMILY"/>
    <property type="match status" value="1"/>
</dbReference>
<keyword evidence="3" id="KW-1185">Reference proteome</keyword>
<reference evidence="2 3" key="1">
    <citation type="journal article" date="2022" name="G3 (Bethesda)">
        <title>Whole-genome sequence and methylome profiling of the almond [Prunus dulcis (Mill.) D.A. Webb] cultivar 'Nonpareil'.</title>
        <authorList>
            <person name="D'Amico-Willman K.M."/>
            <person name="Ouma W.Z."/>
            <person name="Meulia T."/>
            <person name="Sideli G.M."/>
            <person name="Gradziel T.M."/>
            <person name="Fresnedo-Ramirez J."/>
        </authorList>
    </citation>
    <scope>NUCLEOTIDE SEQUENCE [LARGE SCALE GENOMIC DNA]</scope>
    <source>
        <strain evidence="2">Clone GOH B32 T37-40</strain>
    </source>
</reference>
<comment type="caution">
    <text evidence="2">The sequence shown here is derived from an EMBL/GenBank/DDBJ whole genome shotgun (WGS) entry which is preliminary data.</text>
</comment>
<evidence type="ECO:0008006" key="4">
    <source>
        <dbReference type="Google" id="ProtNLM"/>
    </source>
</evidence>
<dbReference type="InterPro" id="IPR055301">
    <property type="entry name" value="Lea14-like_2"/>
</dbReference>
<accession>A0AAD4YXL7</accession>
<keyword evidence="1" id="KW-0472">Membrane</keyword>
<protein>
    <recommendedName>
        <fullName evidence="4">Late embryogenesis abundant protein LEA-2 subgroup domain-containing protein</fullName>
    </recommendedName>
</protein>
<keyword evidence="1" id="KW-0812">Transmembrane</keyword>